<dbReference type="RefSeq" id="WP_109991189.1">
    <property type="nucleotide sequence ID" value="NZ_CP028160.1"/>
</dbReference>
<dbReference type="GeneID" id="89634126"/>
<name>A0A2Z3KFN8_LACLL</name>
<organism evidence="1 2">
    <name type="scientific">Lactococcus lactis subsp. lactis</name>
    <name type="common">Streptococcus lactis</name>
    <dbReference type="NCBI Taxonomy" id="1360"/>
    <lineage>
        <taxon>Bacteria</taxon>
        <taxon>Bacillati</taxon>
        <taxon>Bacillota</taxon>
        <taxon>Bacilli</taxon>
        <taxon>Lactobacillales</taxon>
        <taxon>Streptococcaceae</taxon>
        <taxon>Lactococcus</taxon>
    </lineage>
</organism>
<evidence type="ECO:0000313" key="2">
    <source>
        <dbReference type="Proteomes" id="UP000245919"/>
    </source>
</evidence>
<dbReference type="EMBL" id="CP028160">
    <property type="protein sequence ID" value="AWN66500.1"/>
    <property type="molecule type" value="Genomic_DNA"/>
</dbReference>
<reference evidence="1 2" key="1">
    <citation type="submission" date="2018-03" db="EMBL/GenBank/DDBJ databases">
        <title>Genome sequence of Lactococcus lactis strain 14B4 from almond drupe.</title>
        <authorList>
            <person name="Tran T.D."/>
            <person name="McGarvey J.A."/>
            <person name="Huynh S."/>
            <person name="Parker C.T."/>
        </authorList>
    </citation>
    <scope>NUCLEOTIDE SEQUENCE [LARGE SCALE GENOMIC DNA]</scope>
    <source>
        <strain evidence="1 2">14B4</strain>
    </source>
</reference>
<proteinExistence type="predicted"/>
<sequence length="112" mass="13187">MSHQLSLFDIKKENGLQISPAEKRQLKELYSQGYRFVTDNSEIESFPLSFWSYLPVRIKVTERDGTYYYCWGYRDKDCDKNDTLMSSPAYKFDIKSLHGLTNHHPLLISDLL</sequence>
<dbReference type="Proteomes" id="UP000245919">
    <property type="component" value="Chromosome"/>
</dbReference>
<evidence type="ECO:0000313" key="1">
    <source>
        <dbReference type="EMBL" id="AWN66500.1"/>
    </source>
</evidence>
<accession>A0A2Z3KFN8</accession>
<protein>
    <submittedName>
        <fullName evidence="1">Uncharacterized protein</fullName>
    </submittedName>
</protein>
<gene>
    <name evidence="1" type="ORF">LL14B4_10075</name>
</gene>
<dbReference type="AlphaFoldDB" id="A0A2Z3KFN8"/>